<evidence type="ECO:0000313" key="1">
    <source>
        <dbReference type="EMBL" id="OMJ08542.1"/>
    </source>
</evidence>
<organism evidence="1 2">
    <name type="scientific">Smittium culicis</name>
    <dbReference type="NCBI Taxonomy" id="133412"/>
    <lineage>
        <taxon>Eukaryota</taxon>
        <taxon>Fungi</taxon>
        <taxon>Fungi incertae sedis</taxon>
        <taxon>Zoopagomycota</taxon>
        <taxon>Kickxellomycotina</taxon>
        <taxon>Harpellomycetes</taxon>
        <taxon>Harpellales</taxon>
        <taxon>Legeriomycetaceae</taxon>
        <taxon>Smittium</taxon>
    </lineage>
</organism>
<reference evidence="1 2" key="1">
    <citation type="submission" date="2017-01" db="EMBL/GenBank/DDBJ databases">
        <authorList>
            <person name="Mah S.A."/>
            <person name="Swanson W.J."/>
            <person name="Moy G.W."/>
            <person name="Vacquier V.D."/>
        </authorList>
    </citation>
    <scope>NUCLEOTIDE SEQUENCE [LARGE SCALE GENOMIC DNA]</scope>
    <source>
        <strain evidence="1 2">GSMNP</strain>
    </source>
</reference>
<name>A0A1R1X1P1_9FUNG</name>
<dbReference type="EMBL" id="LSSN01005767">
    <property type="protein sequence ID" value="OMJ08542.1"/>
    <property type="molecule type" value="Genomic_DNA"/>
</dbReference>
<accession>A0A1R1X1P1</accession>
<sequence>MCCEDFQLLGSAITFFKYIRSVWVIDRLNISGKHFVDFHKIVISVIFSLYRLTFCTTCDIKFHAENTYGFLRYAQSNAIEFVPIALISGSQLKYVFKFLLNLEANK</sequence>
<evidence type="ECO:0000313" key="2">
    <source>
        <dbReference type="Proteomes" id="UP000187283"/>
    </source>
</evidence>
<protein>
    <submittedName>
        <fullName evidence="1">Uncharacterized protein</fullName>
    </submittedName>
</protein>
<comment type="caution">
    <text evidence="1">The sequence shown here is derived from an EMBL/GenBank/DDBJ whole genome shotgun (WGS) entry which is preliminary data.</text>
</comment>
<keyword evidence="2" id="KW-1185">Reference proteome</keyword>
<dbReference type="AlphaFoldDB" id="A0A1R1X1P1"/>
<dbReference type="Proteomes" id="UP000187283">
    <property type="component" value="Unassembled WGS sequence"/>
</dbReference>
<gene>
    <name evidence="1" type="ORF">AYI70_g11480</name>
</gene>
<proteinExistence type="predicted"/>